<comment type="similarity">
    <text evidence="2">Belongs to the bacterial solute-binding protein 2 family.</text>
</comment>
<evidence type="ECO:0000256" key="1">
    <source>
        <dbReference type="ARBA" id="ARBA00004196"/>
    </source>
</evidence>
<proteinExistence type="inferred from homology"/>
<organism evidence="4 5">
    <name type="scientific">Bryocella elongata</name>
    <dbReference type="NCBI Taxonomy" id="863522"/>
    <lineage>
        <taxon>Bacteria</taxon>
        <taxon>Pseudomonadati</taxon>
        <taxon>Acidobacteriota</taxon>
        <taxon>Terriglobia</taxon>
        <taxon>Terriglobales</taxon>
        <taxon>Acidobacteriaceae</taxon>
        <taxon>Bryocella</taxon>
    </lineage>
</organism>
<keyword evidence="5" id="KW-1185">Reference proteome</keyword>
<dbReference type="Pfam" id="PF13407">
    <property type="entry name" value="Peripla_BP_4"/>
    <property type="match status" value="1"/>
</dbReference>
<dbReference type="EMBL" id="FNVA01000009">
    <property type="protein sequence ID" value="SEG68944.1"/>
    <property type="molecule type" value="Genomic_DNA"/>
</dbReference>
<reference evidence="4 5" key="1">
    <citation type="submission" date="2016-10" db="EMBL/GenBank/DDBJ databases">
        <authorList>
            <person name="de Groot N.N."/>
        </authorList>
    </citation>
    <scope>NUCLEOTIDE SEQUENCE [LARGE SCALE GENOMIC DNA]</scope>
    <source>
        <strain evidence="4 5">DSM 22489</strain>
    </source>
</reference>
<dbReference type="InterPro" id="IPR025997">
    <property type="entry name" value="SBP_2_dom"/>
</dbReference>
<dbReference type="Proteomes" id="UP000236728">
    <property type="component" value="Unassembled WGS sequence"/>
</dbReference>
<accession>A0A1H6C7J9</accession>
<evidence type="ECO:0000259" key="3">
    <source>
        <dbReference type="Pfam" id="PF13407"/>
    </source>
</evidence>
<dbReference type="SUPFAM" id="SSF53822">
    <property type="entry name" value="Periplasmic binding protein-like I"/>
    <property type="match status" value="1"/>
</dbReference>
<feature type="domain" description="Periplasmic binding protein" evidence="3">
    <location>
        <begin position="33"/>
        <end position="284"/>
    </location>
</feature>
<dbReference type="PANTHER" id="PTHR30036:SF7">
    <property type="entry name" value="ABC TRANSPORTER PERIPLASMIC-BINDING PROTEIN YPHF"/>
    <property type="match status" value="1"/>
</dbReference>
<dbReference type="PANTHER" id="PTHR30036">
    <property type="entry name" value="D-XYLOSE-BINDING PERIPLASMIC PROTEIN"/>
    <property type="match status" value="1"/>
</dbReference>
<comment type="subcellular location">
    <subcellularLocation>
        <location evidence="1">Cell envelope</location>
    </subcellularLocation>
</comment>
<evidence type="ECO:0000313" key="5">
    <source>
        <dbReference type="Proteomes" id="UP000236728"/>
    </source>
</evidence>
<dbReference type="AlphaFoldDB" id="A0A1H6C7J9"/>
<sequence length="325" mass="35030">MRLRPFIGTLPRLSVLLALTIALGCHRNERPVIAVIPETTAQEVWETAHAQAARIAGSWGWATFWNGPSREDDLLRQIQIIDRQVANGVAGIILAPDHAVALISPVRAAVAKNIPVAIIDTPLAAPPKGDVLFVLNDNAATGRLAASRIAPHLDAKHEEVAVLGVYPNFLGSLAMDDALRTALQSQHPKVRLVEQRSIFGPPEADDAVRQLLEEHPSLAAIVALNVTQTRAAYSVLARSHLTDKVILIGCEQDFDVVYHVRTGEMDSVIAKDTGSMVRLAMQWIRSRREGTAATSTILVAPTLVTIDNVDSPDVQRVLAVTGGTP</sequence>
<evidence type="ECO:0000313" key="4">
    <source>
        <dbReference type="EMBL" id="SEG68944.1"/>
    </source>
</evidence>
<dbReference type="Gene3D" id="3.40.50.2300">
    <property type="match status" value="2"/>
</dbReference>
<protein>
    <submittedName>
        <fullName evidence="4">Monosaccharide ABC transporter substrate-binding protein, CUT2 family</fullName>
    </submittedName>
</protein>
<dbReference type="InterPro" id="IPR050555">
    <property type="entry name" value="Bact_Solute-Bind_Prot2"/>
</dbReference>
<name>A0A1H6C7J9_9BACT</name>
<dbReference type="GO" id="GO:0030246">
    <property type="term" value="F:carbohydrate binding"/>
    <property type="evidence" value="ECO:0007669"/>
    <property type="project" value="TreeGrafter"/>
</dbReference>
<dbReference type="GO" id="GO:0030288">
    <property type="term" value="C:outer membrane-bounded periplasmic space"/>
    <property type="evidence" value="ECO:0007669"/>
    <property type="project" value="TreeGrafter"/>
</dbReference>
<evidence type="ECO:0000256" key="2">
    <source>
        <dbReference type="ARBA" id="ARBA00007639"/>
    </source>
</evidence>
<gene>
    <name evidence="4" type="ORF">SAMN05421819_4294</name>
</gene>
<dbReference type="PROSITE" id="PS51257">
    <property type="entry name" value="PROKAR_LIPOPROTEIN"/>
    <property type="match status" value="1"/>
</dbReference>
<dbReference type="InterPro" id="IPR028082">
    <property type="entry name" value="Peripla_BP_I"/>
</dbReference>